<dbReference type="HOGENOM" id="CLU_070585_0_0_5"/>
<dbReference type="Proteomes" id="UP000025047">
    <property type="component" value="Unassembled WGS sequence"/>
</dbReference>
<dbReference type="Gene3D" id="1.20.1260.10">
    <property type="match status" value="1"/>
</dbReference>
<reference evidence="1 2" key="1">
    <citation type="submission" date="2013-03" db="EMBL/GenBank/DDBJ databases">
        <authorList>
            <person name="Fiebig A."/>
            <person name="Goeker M."/>
            <person name="Klenk H.-P.P."/>
        </authorList>
    </citation>
    <scope>NUCLEOTIDE SEQUENCE [LARGE SCALE GENOMIC DNA]</scope>
    <source>
        <strain evidence="1 2">DSM 17492</strain>
    </source>
</reference>
<sequence length="249" mass="27818">MEPLVTFCLRMGDTTLILGQQTAAWCGHAPVLEEDIAFANMGLDLIGQTQLWYEIAAQTEGKGRTPDDLAFFRTERQFLNAQLVERPNTDFAHALMRQYLFDAWHLPMQEALCDSGHEAIRDLAQKSVKEVRYHIDRSRDLIVRLGDGSDESRAKMQAALDALWPYAADLMATDEVEAALADQGVLPGLDRVRRAFDAETAATLDRATLTIPENGHARTGGRTGIHTETMGYILAEMQSVPRTFPDARW</sequence>
<dbReference type="InterPro" id="IPR011882">
    <property type="entry name" value="PaaC"/>
</dbReference>
<dbReference type="PATRIC" id="fig|1122180.6.peg.1111"/>
<dbReference type="InterPro" id="IPR009078">
    <property type="entry name" value="Ferritin-like_SF"/>
</dbReference>
<dbReference type="InterPro" id="IPR007814">
    <property type="entry name" value="PaaA_PaaC"/>
</dbReference>
<comment type="caution">
    <text evidence="1">The sequence shown here is derived from an EMBL/GenBank/DDBJ whole genome shotgun (WGS) entry which is preliminary data.</text>
</comment>
<accession>A0A017HDD6</accession>
<evidence type="ECO:0000313" key="1">
    <source>
        <dbReference type="EMBL" id="EYD72325.1"/>
    </source>
</evidence>
<proteinExistence type="predicted"/>
<protein>
    <submittedName>
        <fullName evidence="1">Phenylacetate-CoA oxygenase, PaaI subunit</fullName>
    </submittedName>
</protein>
<evidence type="ECO:0000313" key="2">
    <source>
        <dbReference type="Proteomes" id="UP000025047"/>
    </source>
</evidence>
<dbReference type="STRING" id="1122180.Lokhon_01120"/>
<dbReference type="PANTHER" id="PTHR30458">
    <property type="entry name" value="PHENYLACETIC ACID DEGRADATION PROTEIN PAA"/>
    <property type="match status" value="1"/>
</dbReference>
<dbReference type="OrthoDB" id="9789947at2"/>
<dbReference type="GO" id="GO:0010124">
    <property type="term" value="P:phenylacetate catabolic process"/>
    <property type="evidence" value="ECO:0007669"/>
    <property type="project" value="InterPro"/>
</dbReference>
<dbReference type="SUPFAM" id="SSF47240">
    <property type="entry name" value="Ferritin-like"/>
    <property type="match status" value="1"/>
</dbReference>
<dbReference type="PANTHER" id="PTHR30458:SF0">
    <property type="entry name" value="1,2-PHENYLACETYL-COA EPOXIDASE, SUBUNIT C"/>
    <property type="match status" value="1"/>
</dbReference>
<dbReference type="NCBIfam" id="TIGR02158">
    <property type="entry name" value="PA_CoA_Oxy3"/>
    <property type="match status" value="1"/>
</dbReference>
<dbReference type="AlphaFoldDB" id="A0A017HDD6"/>
<gene>
    <name evidence="1" type="ORF">Lokhon_01120</name>
</gene>
<dbReference type="PIRSF" id="PIRSF037834">
    <property type="entry name" value="PA_CoA_Oase3"/>
    <property type="match status" value="1"/>
</dbReference>
<dbReference type="InterPro" id="IPR052703">
    <property type="entry name" value="Aromatic_CoA_ox/epox"/>
</dbReference>
<dbReference type="EMBL" id="APGJ01000004">
    <property type="protein sequence ID" value="EYD72325.1"/>
    <property type="molecule type" value="Genomic_DNA"/>
</dbReference>
<dbReference type="Pfam" id="PF05138">
    <property type="entry name" value="PaaA_PaaC"/>
    <property type="match status" value="1"/>
</dbReference>
<dbReference type="GO" id="GO:0005829">
    <property type="term" value="C:cytosol"/>
    <property type="evidence" value="ECO:0007669"/>
    <property type="project" value="TreeGrafter"/>
</dbReference>
<dbReference type="eggNOG" id="COG3396">
    <property type="taxonomic scope" value="Bacteria"/>
</dbReference>
<keyword evidence="2" id="KW-1185">Reference proteome</keyword>
<dbReference type="InterPro" id="IPR012347">
    <property type="entry name" value="Ferritin-like"/>
</dbReference>
<dbReference type="RefSeq" id="WP_017928262.1">
    <property type="nucleotide sequence ID" value="NZ_KB822997.1"/>
</dbReference>
<name>A0A017HDD6_9RHOB</name>
<organism evidence="1 2">
    <name type="scientific">Limimaricola hongkongensis DSM 17492</name>
    <dbReference type="NCBI Taxonomy" id="1122180"/>
    <lineage>
        <taxon>Bacteria</taxon>
        <taxon>Pseudomonadati</taxon>
        <taxon>Pseudomonadota</taxon>
        <taxon>Alphaproteobacteria</taxon>
        <taxon>Rhodobacterales</taxon>
        <taxon>Paracoccaceae</taxon>
        <taxon>Limimaricola</taxon>
    </lineage>
</organism>